<dbReference type="PROSITE" id="PS51123">
    <property type="entry name" value="OMPA_2"/>
    <property type="match status" value="1"/>
</dbReference>
<sequence>MMRWRTVAVPSAVTATLVLGAAVASADAPSSSEEPHDPAVSAVLEELAAERAELESVDVTDEQRRDATFPVDAADATFPLDAADAGTEIATETETGDSTLVTLTADLLFDFGSVELTDRAAEVVEELAGEIPQGATVRVDGHTDSVGSEGDNQRLSEERAGAVADVLRDARGDLDLQARGHGETDPVADNTVGGEDNPAGRALNRRVEVTYPTS</sequence>
<comment type="caution">
    <text evidence="8">The sequence shown here is derived from an EMBL/GenBank/DDBJ whole genome shotgun (WGS) entry which is preliminary data.</text>
</comment>
<dbReference type="PRINTS" id="PR01021">
    <property type="entry name" value="OMPADOMAIN"/>
</dbReference>
<gene>
    <name evidence="8" type="ORF">HDG69_000888</name>
</gene>
<dbReference type="InterPro" id="IPR036737">
    <property type="entry name" value="OmpA-like_sf"/>
</dbReference>
<evidence type="ECO:0000256" key="1">
    <source>
        <dbReference type="ARBA" id="ARBA00004442"/>
    </source>
</evidence>
<evidence type="ECO:0000259" key="7">
    <source>
        <dbReference type="PROSITE" id="PS51123"/>
    </source>
</evidence>
<dbReference type="EMBL" id="JABEZU010000001">
    <property type="protein sequence ID" value="NOV96335.1"/>
    <property type="molecule type" value="Genomic_DNA"/>
</dbReference>
<keyword evidence="6" id="KW-0732">Signal</keyword>
<protein>
    <submittedName>
        <fullName evidence="8">Outer membrane protein OmpA-like peptidoglycan-associated protein</fullName>
    </submittedName>
</protein>
<proteinExistence type="predicted"/>
<dbReference type="Pfam" id="PF00691">
    <property type="entry name" value="OmpA"/>
    <property type="match status" value="1"/>
</dbReference>
<keyword evidence="2 4" id="KW-0472">Membrane</keyword>
<feature type="region of interest" description="Disordered" evidence="5">
    <location>
        <begin position="138"/>
        <end position="158"/>
    </location>
</feature>
<keyword evidence="3" id="KW-0998">Cell outer membrane</keyword>
<evidence type="ECO:0000313" key="9">
    <source>
        <dbReference type="Proteomes" id="UP000757540"/>
    </source>
</evidence>
<dbReference type="InterPro" id="IPR006664">
    <property type="entry name" value="OMP_bac"/>
</dbReference>
<organism evidence="8 9">
    <name type="scientific">Isoptericola halotolerans</name>
    <dbReference type="NCBI Taxonomy" id="300560"/>
    <lineage>
        <taxon>Bacteria</taxon>
        <taxon>Bacillati</taxon>
        <taxon>Actinomycetota</taxon>
        <taxon>Actinomycetes</taxon>
        <taxon>Micrococcales</taxon>
        <taxon>Promicromonosporaceae</taxon>
        <taxon>Isoptericola</taxon>
    </lineage>
</organism>
<comment type="subcellular location">
    <subcellularLocation>
        <location evidence="1">Cell outer membrane</location>
    </subcellularLocation>
</comment>
<feature type="chain" id="PRO_5046718308" evidence="6">
    <location>
        <begin position="27"/>
        <end position="214"/>
    </location>
</feature>
<evidence type="ECO:0000256" key="5">
    <source>
        <dbReference type="SAM" id="MobiDB-lite"/>
    </source>
</evidence>
<evidence type="ECO:0000256" key="2">
    <source>
        <dbReference type="ARBA" id="ARBA00023136"/>
    </source>
</evidence>
<evidence type="ECO:0000256" key="4">
    <source>
        <dbReference type="PROSITE-ProRule" id="PRU00473"/>
    </source>
</evidence>
<dbReference type="InterPro" id="IPR006665">
    <property type="entry name" value="OmpA-like"/>
</dbReference>
<dbReference type="InterPro" id="IPR050330">
    <property type="entry name" value="Bact_OuterMem_StrucFunc"/>
</dbReference>
<evidence type="ECO:0000256" key="3">
    <source>
        <dbReference type="ARBA" id="ARBA00023237"/>
    </source>
</evidence>
<keyword evidence="9" id="KW-1185">Reference proteome</keyword>
<feature type="region of interest" description="Disordered" evidence="5">
    <location>
        <begin position="175"/>
        <end position="214"/>
    </location>
</feature>
<feature type="compositionally biased region" description="Basic and acidic residues" evidence="5">
    <location>
        <begin position="175"/>
        <end position="184"/>
    </location>
</feature>
<dbReference type="SUPFAM" id="SSF103088">
    <property type="entry name" value="OmpA-like"/>
    <property type="match status" value="1"/>
</dbReference>
<dbReference type="PANTHER" id="PTHR30329">
    <property type="entry name" value="STATOR ELEMENT OF FLAGELLAR MOTOR COMPLEX"/>
    <property type="match status" value="1"/>
</dbReference>
<reference evidence="8 9" key="1">
    <citation type="submission" date="2020-05" db="EMBL/GenBank/DDBJ databases">
        <title>Genomic Encyclopedia of Type Strains, Phase III (KMG-III): the genomes of soil and plant-associated and newly described type strains.</title>
        <authorList>
            <person name="Whitman W."/>
        </authorList>
    </citation>
    <scope>NUCLEOTIDE SEQUENCE [LARGE SCALE GENOMIC DNA]</scope>
    <source>
        <strain evidence="8 9">KCTC 19046</strain>
    </source>
</reference>
<name>A0ABX2A378_9MICO</name>
<dbReference type="CDD" id="cd07185">
    <property type="entry name" value="OmpA_C-like"/>
    <property type="match status" value="1"/>
</dbReference>
<dbReference type="PANTHER" id="PTHR30329:SF21">
    <property type="entry name" value="LIPOPROTEIN YIAD-RELATED"/>
    <property type="match status" value="1"/>
</dbReference>
<dbReference type="Gene3D" id="3.30.1330.60">
    <property type="entry name" value="OmpA-like domain"/>
    <property type="match status" value="1"/>
</dbReference>
<dbReference type="RefSeq" id="WP_171782529.1">
    <property type="nucleotide sequence ID" value="NZ_BAAAML010000002.1"/>
</dbReference>
<evidence type="ECO:0000313" key="8">
    <source>
        <dbReference type="EMBL" id="NOV96335.1"/>
    </source>
</evidence>
<dbReference type="Proteomes" id="UP000757540">
    <property type="component" value="Unassembled WGS sequence"/>
</dbReference>
<feature type="domain" description="OmpA-like" evidence="7">
    <location>
        <begin position="96"/>
        <end position="214"/>
    </location>
</feature>
<evidence type="ECO:0000256" key="6">
    <source>
        <dbReference type="SAM" id="SignalP"/>
    </source>
</evidence>
<accession>A0ABX2A378</accession>
<feature type="signal peptide" evidence="6">
    <location>
        <begin position="1"/>
        <end position="26"/>
    </location>
</feature>